<dbReference type="EMBL" id="CAXAMN010024273">
    <property type="protein sequence ID" value="CAK9085224.1"/>
    <property type="molecule type" value="Genomic_DNA"/>
</dbReference>
<dbReference type="Proteomes" id="UP001642484">
    <property type="component" value="Unassembled WGS sequence"/>
</dbReference>
<accession>A0ABP0QB61</accession>
<reference evidence="2 3" key="1">
    <citation type="submission" date="2024-02" db="EMBL/GenBank/DDBJ databases">
        <authorList>
            <person name="Chen Y."/>
            <person name="Shah S."/>
            <person name="Dougan E. K."/>
            <person name="Thang M."/>
            <person name="Chan C."/>
        </authorList>
    </citation>
    <scope>NUCLEOTIDE SEQUENCE [LARGE SCALE GENOMIC DNA]</scope>
</reference>
<feature type="compositionally biased region" description="Acidic residues" evidence="1">
    <location>
        <begin position="35"/>
        <end position="53"/>
    </location>
</feature>
<protein>
    <submittedName>
        <fullName evidence="2">Uncharacterized protein</fullName>
    </submittedName>
</protein>
<evidence type="ECO:0000256" key="1">
    <source>
        <dbReference type="SAM" id="MobiDB-lite"/>
    </source>
</evidence>
<gene>
    <name evidence="2" type="ORF">CCMP2556_LOCUS41391</name>
</gene>
<proteinExistence type="predicted"/>
<feature type="region of interest" description="Disordered" evidence="1">
    <location>
        <begin position="1"/>
        <end position="81"/>
    </location>
</feature>
<evidence type="ECO:0000313" key="3">
    <source>
        <dbReference type="Proteomes" id="UP001642484"/>
    </source>
</evidence>
<name>A0ABP0QB61_9DINO</name>
<sequence length="792" mass="85484">MAQPMSSDVFVLGLLPIEVEEKEAEEKEEEKKDEEMPEEKAEDIDDDDEEPEKIEEPHASNEKLHWPQKIGSDSESEKGRLEAPGDAIGALEISEAWFGSPSDAAQRCDVTAAVRAAGAAGAVRATAAALGVASGGGRRKLWVSCSYRWLDEDAAQMCRQLAEKAGEEVRVEDPRLLQLHRLLSEPLGPLKKAMVEQQLQTLRLQLCASLALDGLLCLAQRRTQTFARAAAAVATHGFPFAYVACRAAQGLAAALRFGGSGGSGVDAGSASRAEVREFLTPCARRGERLVFERLFGEFFKHVHGEWLHLGDARSIEELNELVKVAQEEMLELLSRHAKEPRPSAEEQTLRAEALHAATALGFCVLCLRPLQQFPDEVGALVDAKDQRLESALYHRRCAFHTAEGWRGCCAALNAHVLAPGLNVPPLLLQPTAVAQGWWAMPPLMKVNEWARFVASGASAGAPSAAGDAQVPVEQVAVALSAALPVHAQQLLRQLGRGPLGSERSGIVQDLESLECIARWTLRTLATLHWAPKALSPEASLEGWSSWFCSWDALQEGSLSRGTLALALGAAVRAQADLHHVVLADPLEEVLPLLCSEMGELETISLARFLGDVAAAASELLRRHLSPRPAESVAATPPPEAPEERRSSRGAAEELVPLSFIGLCGRRRVAYVAPELPLQLKALVTGLAGDSLGFALAQEALDSDGLMRFFWAGRELPQEGPATLRDLGLFGGSAVLVLTSATAQNESDKPRGLMSVLDFWLPRLQAEEQTLLTQLPLRSWAAGLILIALTQLR</sequence>
<organism evidence="2 3">
    <name type="scientific">Durusdinium trenchii</name>
    <dbReference type="NCBI Taxonomy" id="1381693"/>
    <lineage>
        <taxon>Eukaryota</taxon>
        <taxon>Sar</taxon>
        <taxon>Alveolata</taxon>
        <taxon>Dinophyceae</taxon>
        <taxon>Suessiales</taxon>
        <taxon>Symbiodiniaceae</taxon>
        <taxon>Durusdinium</taxon>
    </lineage>
</organism>
<evidence type="ECO:0000313" key="2">
    <source>
        <dbReference type="EMBL" id="CAK9085224.1"/>
    </source>
</evidence>
<feature type="compositionally biased region" description="Acidic residues" evidence="1">
    <location>
        <begin position="18"/>
        <end position="28"/>
    </location>
</feature>
<feature type="compositionally biased region" description="Basic and acidic residues" evidence="1">
    <location>
        <begin position="54"/>
        <end position="65"/>
    </location>
</feature>
<keyword evidence="3" id="KW-1185">Reference proteome</keyword>
<feature type="region of interest" description="Disordered" evidence="1">
    <location>
        <begin position="626"/>
        <end position="649"/>
    </location>
</feature>
<comment type="caution">
    <text evidence="2">The sequence shown here is derived from an EMBL/GenBank/DDBJ whole genome shotgun (WGS) entry which is preliminary data.</text>
</comment>